<dbReference type="EMBL" id="CP002431">
    <property type="protein sequence ID" value="ADU64247.1"/>
    <property type="molecule type" value="Genomic_DNA"/>
</dbReference>
<dbReference type="GO" id="GO:0003700">
    <property type="term" value="F:DNA-binding transcription factor activity"/>
    <property type="evidence" value="ECO:0007669"/>
    <property type="project" value="TreeGrafter"/>
</dbReference>
<dbReference type="HOGENOM" id="CLU_069356_12_3_7"/>
<evidence type="ECO:0000313" key="7">
    <source>
        <dbReference type="Proteomes" id="UP000002191"/>
    </source>
</evidence>
<proteinExistence type="predicted"/>
<dbReference type="OrthoDB" id="3249at2"/>
<reference evidence="7" key="1">
    <citation type="submission" date="2010-12" db="EMBL/GenBank/DDBJ databases">
        <title>Complete sequence of Desulfovibrio aespoeensis Aspo-2.</title>
        <authorList>
            <consortium name="US DOE Joint Genome Institute"/>
            <person name="Lucas S."/>
            <person name="Copeland A."/>
            <person name="Lapidus A."/>
            <person name="Cheng J.-F."/>
            <person name="Goodwin L."/>
            <person name="Pitluck S."/>
            <person name="Chertkov O."/>
            <person name="Misra M."/>
            <person name="Detter J.C."/>
            <person name="Han C."/>
            <person name="Tapia R."/>
            <person name="Land M."/>
            <person name="Hauser L."/>
            <person name="Kyrpides N."/>
            <person name="Ivanova N."/>
            <person name="Ovchinnikova G."/>
            <person name="Pedersen K."/>
            <person name="Jagevall S."/>
            <person name="Hazen T."/>
            <person name="Woyke T."/>
        </authorList>
    </citation>
    <scope>NUCLEOTIDE SEQUENCE [LARGE SCALE GENOMIC DNA]</scope>
    <source>
        <strain evidence="7">ATCC 700646 / DSM 10631 / Aspo-2</strain>
    </source>
</reference>
<feature type="DNA-binding region" description="H-T-H motif" evidence="4">
    <location>
        <begin position="34"/>
        <end position="53"/>
    </location>
</feature>
<dbReference type="InterPro" id="IPR009057">
    <property type="entry name" value="Homeodomain-like_sf"/>
</dbReference>
<organism evidence="6 7">
    <name type="scientific">Pseudodesulfovibrio aespoeensis (strain ATCC 700646 / DSM 10631 / Aspo-2)</name>
    <name type="common">Desulfovibrio aespoeensis</name>
    <dbReference type="NCBI Taxonomy" id="643562"/>
    <lineage>
        <taxon>Bacteria</taxon>
        <taxon>Pseudomonadati</taxon>
        <taxon>Thermodesulfobacteriota</taxon>
        <taxon>Desulfovibrionia</taxon>
        <taxon>Desulfovibrionales</taxon>
        <taxon>Desulfovibrionaceae</taxon>
    </lineage>
</organism>
<dbReference type="Gene3D" id="1.10.357.10">
    <property type="entry name" value="Tetracycline Repressor, domain 2"/>
    <property type="match status" value="1"/>
</dbReference>
<protein>
    <submittedName>
        <fullName evidence="6">Regulatory protein TetR</fullName>
    </submittedName>
</protein>
<dbReference type="Pfam" id="PF00440">
    <property type="entry name" value="TetR_N"/>
    <property type="match status" value="1"/>
</dbReference>
<dbReference type="RefSeq" id="WP_013516144.1">
    <property type="nucleotide sequence ID" value="NC_014844.1"/>
</dbReference>
<evidence type="ECO:0000256" key="4">
    <source>
        <dbReference type="PROSITE-ProRule" id="PRU00335"/>
    </source>
</evidence>
<dbReference type="PANTHER" id="PTHR30055:SF234">
    <property type="entry name" value="HTH-TYPE TRANSCRIPTIONAL REGULATOR BETI"/>
    <property type="match status" value="1"/>
</dbReference>
<name>E6VRW0_PSEA9</name>
<dbReference type="InterPro" id="IPR050109">
    <property type="entry name" value="HTH-type_TetR-like_transc_reg"/>
</dbReference>
<dbReference type="InterPro" id="IPR036271">
    <property type="entry name" value="Tet_transcr_reg_TetR-rel_C_sf"/>
</dbReference>
<gene>
    <name evidence="6" type="ordered locus">Daes_3258</name>
</gene>
<dbReference type="AlphaFoldDB" id="E6VRW0"/>
<dbReference type="eggNOG" id="COG1309">
    <property type="taxonomic scope" value="Bacteria"/>
</dbReference>
<dbReference type="KEGG" id="das:Daes_3258"/>
<evidence type="ECO:0000259" key="5">
    <source>
        <dbReference type="PROSITE" id="PS50977"/>
    </source>
</evidence>
<evidence type="ECO:0000256" key="3">
    <source>
        <dbReference type="ARBA" id="ARBA00023163"/>
    </source>
</evidence>
<evidence type="ECO:0000256" key="2">
    <source>
        <dbReference type="ARBA" id="ARBA00023125"/>
    </source>
</evidence>
<feature type="domain" description="HTH tetR-type" evidence="5">
    <location>
        <begin position="11"/>
        <end position="71"/>
    </location>
</feature>
<dbReference type="Pfam" id="PF16925">
    <property type="entry name" value="TetR_C_13"/>
    <property type="match status" value="1"/>
</dbReference>
<keyword evidence="7" id="KW-1185">Reference proteome</keyword>
<keyword evidence="2 4" id="KW-0238">DNA-binding</keyword>
<sequence>MKTMPRYLPADDRRAMTVRTVLELAATTNPADITTAAIAARMGLAQSALFRHFASKDAIWQATMDWVTGQILERVRRAADQAATPLAALEAAFTAHLEFAMEYPGVPRLVFSELQRTGRTQAMETVQAMLADYRKMLEKVIEQGKAQGEVASEVAAPSAAAMFIGTIQGLIMQAMLTNDMPRLGQAAPAAFALFRRALEAGNSSGSSPLPAD</sequence>
<dbReference type="Proteomes" id="UP000002191">
    <property type="component" value="Chromosome"/>
</dbReference>
<dbReference type="GO" id="GO:0000976">
    <property type="term" value="F:transcription cis-regulatory region binding"/>
    <property type="evidence" value="ECO:0007669"/>
    <property type="project" value="TreeGrafter"/>
</dbReference>
<keyword evidence="1" id="KW-0805">Transcription regulation</keyword>
<dbReference type="SUPFAM" id="SSF48498">
    <property type="entry name" value="Tetracyclin repressor-like, C-terminal domain"/>
    <property type="match status" value="1"/>
</dbReference>
<evidence type="ECO:0000256" key="1">
    <source>
        <dbReference type="ARBA" id="ARBA00023015"/>
    </source>
</evidence>
<keyword evidence="3" id="KW-0804">Transcription</keyword>
<dbReference type="STRING" id="643562.Daes_3258"/>
<evidence type="ECO:0000313" key="6">
    <source>
        <dbReference type="EMBL" id="ADU64247.1"/>
    </source>
</evidence>
<dbReference type="InterPro" id="IPR011075">
    <property type="entry name" value="TetR_C"/>
</dbReference>
<dbReference type="InterPro" id="IPR001647">
    <property type="entry name" value="HTH_TetR"/>
</dbReference>
<accession>E6VRW0</accession>
<dbReference type="PANTHER" id="PTHR30055">
    <property type="entry name" value="HTH-TYPE TRANSCRIPTIONAL REGULATOR RUTR"/>
    <property type="match status" value="1"/>
</dbReference>
<reference evidence="6 7" key="2">
    <citation type="journal article" date="2014" name="Genome Announc.">
        <title>Complete Genome Sequence of the Subsurface, Mesophilic Sulfate-Reducing Bacterium Desulfovibrio aespoeensis Aspo-2.</title>
        <authorList>
            <person name="Pedersen K."/>
            <person name="Bengtsson A."/>
            <person name="Edlund J."/>
            <person name="Rabe L."/>
            <person name="Hazen T."/>
            <person name="Chakraborty R."/>
            <person name="Goodwin L."/>
            <person name="Shapiro N."/>
        </authorList>
    </citation>
    <scope>NUCLEOTIDE SEQUENCE [LARGE SCALE GENOMIC DNA]</scope>
    <source>
        <strain evidence="7">ATCC 700646 / DSM 10631 / Aspo-2</strain>
    </source>
</reference>
<dbReference type="PROSITE" id="PS50977">
    <property type="entry name" value="HTH_TETR_2"/>
    <property type="match status" value="1"/>
</dbReference>
<dbReference type="SUPFAM" id="SSF46689">
    <property type="entry name" value="Homeodomain-like"/>
    <property type="match status" value="1"/>
</dbReference>